<keyword evidence="2 5" id="KW-0378">Hydrolase</keyword>
<proteinExistence type="inferred from homology"/>
<comment type="subcellular location">
    <subcellularLocation>
        <location evidence="6">Membrane</location>
        <topology evidence="6">Single-pass membrane protein</topology>
    </subcellularLocation>
</comment>
<dbReference type="PROSITE" id="PS51635">
    <property type="entry name" value="PNPLA"/>
    <property type="match status" value="1"/>
</dbReference>
<dbReference type="PANTHER" id="PTHR14226">
    <property type="entry name" value="NEUROPATHY TARGET ESTERASE/SWISS CHEESE D.MELANOGASTER"/>
    <property type="match status" value="1"/>
</dbReference>
<keyword evidence="3 5" id="KW-0442">Lipid degradation</keyword>
<evidence type="ECO:0000256" key="4">
    <source>
        <dbReference type="ARBA" id="ARBA00023098"/>
    </source>
</evidence>
<feature type="compositionally biased region" description="Polar residues" evidence="7">
    <location>
        <begin position="722"/>
        <end position="741"/>
    </location>
</feature>
<feature type="domain" description="PNPLA" evidence="8">
    <location>
        <begin position="224"/>
        <end position="419"/>
    </location>
</feature>
<dbReference type="Pfam" id="PF01734">
    <property type="entry name" value="Patatin"/>
    <property type="match status" value="1"/>
</dbReference>
<dbReference type="InterPro" id="IPR016035">
    <property type="entry name" value="Acyl_Trfase/lysoPLipase"/>
</dbReference>
<dbReference type="GO" id="GO:0006641">
    <property type="term" value="P:triglyceride metabolic process"/>
    <property type="evidence" value="ECO:0007669"/>
    <property type="project" value="UniProtKB-ARBA"/>
</dbReference>
<dbReference type="GO" id="GO:0016042">
    <property type="term" value="P:lipid catabolic process"/>
    <property type="evidence" value="ECO:0007669"/>
    <property type="project" value="UniProtKB-UniRule"/>
</dbReference>
<feature type="compositionally biased region" description="Basic and acidic residues" evidence="7">
    <location>
        <begin position="624"/>
        <end position="648"/>
    </location>
</feature>
<feature type="compositionally biased region" description="Low complexity" evidence="7">
    <location>
        <begin position="775"/>
        <end position="786"/>
    </location>
</feature>
<sequence>MTTFEPVAPLVGHRVTSADTLQPKRLRGVKSYASIIRPIASIADKLEQIYTAICPPLLQQDLSGGSTKIAGKIPQSLEYLSLQTRLQTAKQYEEWEEAALRLDEFEGHSAWKKEEESTDYDAQVLKQKIVEVDRIREGNNLKDMLMYIRTALHRDIAGIGNSHLYRQSRVGTKEIIEQYVAAAVALIEATIQSTATTSYPLPWTVDKMREMWLQTRQAFGRTALLLSGGGTLGMCHIGVVKALYEADALPRIISGASAGSIVAAVCCSKTQEEIPGLLQEFCYGELDVFFAKQEESQKYSNMAKHFLTQGNLYDIQNLNRVMKLYLGDMTFLEAYNRTNRILNICVSNEDPREQLTLLNYVTAPNVLVWSAVAASCSVPLIYSPAKLYEKHPRTGELTESSQSWIDGSMNGDIPMERLSELFDVNHFIVSQVNPHIIPFISKDDEVLSGGRGDMQDEAPAFKDVIFSMAKEELLFRLKMSAEFGLFPTASTRLRALISQTYQGDINIVPQVARAHYLRILSNPTPEFMIEACEAGEKATWPKINRIRTRCAIENAIERAVKEACDYAEFSASKVAFRRDVYKKSMSQAHLRSSLKRSGSRGGYFVSADTRMESSSGHGHRSTRSLHERAPVHWDDSSLKRPDSSHADGEESDSSDSTEDPDLSNQDKREQIFSDTELDSDMSSSSPPPPTKWYGKFAASRSQPVTPSIASRTFGVTPGAITPLSTMTPVANTSSKRQSSAEATYKRLFHGAKKHSVSSSRADEEAPPMPRKSSSKLKLNLQLKGSKITGSKRN</sequence>
<feature type="short sequence motif" description="GXSXG" evidence="5">
    <location>
        <begin position="255"/>
        <end position="259"/>
    </location>
</feature>
<comment type="function">
    <text evidence="6">Lipid hydrolase.</text>
</comment>
<dbReference type="InterPro" id="IPR021771">
    <property type="entry name" value="Triacylglycerol_lipase_N"/>
</dbReference>
<dbReference type="OrthoDB" id="10049244at2759"/>
<dbReference type="SUPFAM" id="SSF52151">
    <property type="entry name" value="FabD/lysophospholipase-like"/>
    <property type="match status" value="1"/>
</dbReference>
<gene>
    <name evidence="9" type="ORF">AMS68_003329</name>
</gene>
<evidence type="ECO:0000256" key="6">
    <source>
        <dbReference type="RuleBase" id="RU362055"/>
    </source>
</evidence>
<feature type="active site" description="Proton acceptor" evidence="5">
    <location>
        <position position="406"/>
    </location>
</feature>
<protein>
    <recommendedName>
        <fullName evidence="6">Patatin-like phospholipase domain-containing protein</fullName>
        <ecNumber evidence="6">3.1.1.-</ecNumber>
    </recommendedName>
</protein>
<dbReference type="PANTHER" id="PTHR14226:SF10">
    <property type="entry name" value="TRIACYLGLYCEROL LIPASE 4-RELATED"/>
    <property type="match status" value="1"/>
</dbReference>
<dbReference type="Gene3D" id="3.40.1090.10">
    <property type="entry name" value="Cytosolic phospholipase A2 catalytic domain"/>
    <property type="match status" value="1"/>
</dbReference>
<dbReference type="EMBL" id="CP051140">
    <property type="protein sequence ID" value="QIW97811.1"/>
    <property type="molecule type" value="Genomic_DNA"/>
</dbReference>
<evidence type="ECO:0000256" key="3">
    <source>
        <dbReference type="ARBA" id="ARBA00022963"/>
    </source>
</evidence>
<accession>A0A6H0XSR6</accession>
<feature type="region of interest" description="Disordered" evidence="7">
    <location>
        <begin position="608"/>
        <end position="793"/>
    </location>
</feature>
<evidence type="ECO:0000256" key="7">
    <source>
        <dbReference type="SAM" id="MobiDB-lite"/>
    </source>
</evidence>
<evidence type="ECO:0000313" key="9">
    <source>
        <dbReference type="EMBL" id="QIW97811.1"/>
    </source>
</evidence>
<dbReference type="GO" id="GO:0016020">
    <property type="term" value="C:membrane"/>
    <property type="evidence" value="ECO:0007669"/>
    <property type="project" value="UniProtKB-SubCell"/>
</dbReference>
<dbReference type="EC" id="3.1.1.-" evidence="6"/>
<evidence type="ECO:0000256" key="5">
    <source>
        <dbReference type="PROSITE-ProRule" id="PRU01161"/>
    </source>
</evidence>
<keyword evidence="4 5" id="KW-0443">Lipid metabolism</keyword>
<feature type="short sequence motif" description="GXGXXG" evidence="5">
    <location>
        <begin position="228"/>
        <end position="233"/>
    </location>
</feature>
<feature type="compositionally biased region" description="Polar residues" evidence="7">
    <location>
        <begin position="699"/>
        <end position="710"/>
    </location>
</feature>
<dbReference type="GO" id="GO:0004806">
    <property type="term" value="F:triacylglycerol lipase activity"/>
    <property type="evidence" value="ECO:0007669"/>
    <property type="project" value="InterPro"/>
</dbReference>
<feature type="active site" description="Nucleophile" evidence="5">
    <location>
        <position position="257"/>
    </location>
</feature>
<dbReference type="Pfam" id="PF11815">
    <property type="entry name" value="DUF3336"/>
    <property type="match status" value="1"/>
</dbReference>
<name>A0A6H0XSR6_9PEZI</name>
<keyword evidence="10" id="KW-1185">Reference proteome</keyword>
<evidence type="ECO:0000259" key="8">
    <source>
        <dbReference type="PROSITE" id="PS51635"/>
    </source>
</evidence>
<evidence type="ECO:0000256" key="1">
    <source>
        <dbReference type="ARBA" id="ARBA00002682"/>
    </source>
</evidence>
<evidence type="ECO:0000313" key="10">
    <source>
        <dbReference type="Proteomes" id="UP000503462"/>
    </source>
</evidence>
<dbReference type="InterPro" id="IPR050301">
    <property type="entry name" value="NTE"/>
</dbReference>
<dbReference type="AlphaFoldDB" id="A0A6H0XSR6"/>
<dbReference type="InterPro" id="IPR002641">
    <property type="entry name" value="PNPLA_dom"/>
</dbReference>
<comment type="caution">
    <text evidence="5">Lacks conserved residue(s) required for the propagation of feature annotation.</text>
</comment>
<comment type="function">
    <text evidence="1">Probable lipid hydrolase.</text>
</comment>
<feature type="compositionally biased region" description="Basic residues" evidence="7">
    <location>
        <begin position="746"/>
        <end position="755"/>
    </location>
</feature>
<evidence type="ECO:0000256" key="2">
    <source>
        <dbReference type="ARBA" id="ARBA00022801"/>
    </source>
</evidence>
<reference evidence="9 10" key="1">
    <citation type="journal article" date="2016" name="Sci. Rep.">
        <title>Peltaster fructicola genome reveals evolution from an invasive phytopathogen to an ectophytic parasite.</title>
        <authorList>
            <person name="Xu C."/>
            <person name="Chen H."/>
            <person name="Gleason M.L."/>
            <person name="Xu J.R."/>
            <person name="Liu H."/>
            <person name="Zhang R."/>
            <person name="Sun G."/>
        </authorList>
    </citation>
    <scope>NUCLEOTIDE SEQUENCE [LARGE SCALE GENOMIC DNA]</scope>
    <source>
        <strain evidence="9 10">LNHT1506</strain>
    </source>
</reference>
<organism evidence="9 10">
    <name type="scientific">Peltaster fructicola</name>
    <dbReference type="NCBI Taxonomy" id="286661"/>
    <lineage>
        <taxon>Eukaryota</taxon>
        <taxon>Fungi</taxon>
        <taxon>Dikarya</taxon>
        <taxon>Ascomycota</taxon>
        <taxon>Pezizomycotina</taxon>
        <taxon>Dothideomycetes</taxon>
        <taxon>Dothideomycetes incertae sedis</taxon>
        <taxon>Peltaster</taxon>
    </lineage>
</organism>
<feature type="compositionally biased region" description="Acidic residues" evidence="7">
    <location>
        <begin position="649"/>
        <end position="661"/>
    </location>
</feature>
<dbReference type="Proteomes" id="UP000503462">
    <property type="component" value="Chromosome 2"/>
</dbReference>
<comment type="similarity">
    <text evidence="6">Belongs to the PLPL family.</text>
</comment>